<proteinExistence type="predicted"/>
<reference evidence="3" key="1">
    <citation type="journal article" date="2019" name="MBio">
        <title>Virus Genomes from Deep Sea Sediments Expand the Ocean Megavirome and Support Independent Origins of Viral Gigantism.</title>
        <authorList>
            <person name="Backstrom D."/>
            <person name="Yutin N."/>
            <person name="Jorgensen S.L."/>
            <person name="Dharamshi J."/>
            <person name="Homa F."/>
            <person name="Zaremba-Niedwiedzka K."/>
            <person name="Spang A."/>
            <person name="Wolf Y.I."/>
            <person name="Koonin E.V."/>
            <person name="Ettema T.J."/>
        </authorList>
    </citation>
    <scope>NUCLEOTIDE SEQUENCE</scope>
</reference>
<keyword evidence="1" id="KW-0472">Membrane</keyword>
<evidence type="ECO:0000259" key="2">
    <source>
        <dbReference type="Pfam" id="PF19175"/>
    </source>
</evidence>
<name>A0A481YNX0_9VIRU</name>
<dbReference type="Pfam" id="PF19175">
    <property type="entry name" value="DUF5857"/>
    <property type="match status" value="1"/>
</dbReference>
<sequence length="300" mass="33006">MATFGLSDTCQQDNCRITFNKECVDIIQKTDLGYVNAWQNEPGNFCISTLESNILQFTGELKEEGVTWARSQIGTLFDLYFTNGIQEDGKSGNFQTHLYDLCLKYPGICTEGLQKQCAKFTRTDLENKEGIIDMCGCYLQSGQYSIYENLYGLPKVCDPLCAREGVIPFASINPQKCTSSICIIDSAVLDIGGSGTVNFNQVCGGCSGESSCVCRIHDIQIKAAEAKLGDVDLTQKCKGDLQCHDLTGKIISCDRDISPPIIQNNTGKITIIISVALLVLLILLIIFIVYKRNNGRTQNI</sequence>
<accession>A0A481YNX0</accession>
<keyword evidence="1" id="KW-1133">Transmembrane helix</keyword>
<feature type="domain" description="DUF5857" evidence="2">
    <location>
        <begin position="95"/>
        <end position="232"/>
    </location>
</feature>
<keyword evidence="1 3" id="KW-0812">Transmembrane</keyword>
<feature type="transmembrane region" description="Helical" evidence="1">
    <location>
        <begin position="269"/>
        <end position="290"/>
    </location>
</feature>
<dbReference type="EMBL" id="MK500283">
    <property type="protein sequence ID" value="QBK84654.1"/>
    <property type="molecule type" value="Genomic_DNA"/>
</dbReference>
<organism evidence="3">
    <name type="scientific">Pithovirus LCDPAC01</name>
    <dbReference type="NCBI Taxonomy" id="2506600"/>
    <lineage>
        <taxon>Viruses</taxon>
        <taxon>Pithoviruses</taxon>
    </lineage>
</organism>
<protein>
    <submittedName>
        <fullName evidence="3">Transmembrane protein</fullName>
    </submittedName>
</protein>
<dbReference type="InterPro" id="IPR043875">
    <property type="entry name" value="DUF5857"/>
</dbReference>
<gene>
    <name evidence="3" type="ORF">LCDPAC01_01350</name>
</gene>
<evidence type="ECO:0000313" key="3">
    <source>
        <dbReference type="EMBL" id="QBK84654.1"/>
    </source>
</evidence>
<evidence type="ECO:0000256" key="1">
    <source>
        <dbReference type="SAM" id="Phobius"/>
    </source>
</evidence>